<dbReference type="InterPro" id="IPR012977">
    <property type="entry name" value="SDA1_N"/>
</dbReference>
<feature type="compositionally biased region" description="Acidic residues" evidence="2">
    <location>
        <begin position="668"/>
        <end position="688"/>
    </location>
</feature>
<gene>
    <name evidence="4" type="ORF">DHA2_16299</name>
</gene>
<reference evidence="5" key="1">
    <citation type="submission" date="2012-02" db="EMBL/GenBank/DDBJ databases">
        <title>Genome sequencing of Giardia lamblia Genotypes A2 and B isolates (DH and GS) and comparative analysis with the genomes of Genotypes A1 and E (WB and Pig).</title>
        <authorList>
            <person name="Adam R."/>
            <person name="Dahlstrom E."/>
            <person name="Martens C."/>
            <person name="Bruno D."/>
            <person name="Barbian K."/>
            <person name="Porcella S.F."/>
            <person name="Nash T."/>
        </authorList>
    </citation>
    <scope>NUCLEOTIDE SEQUENCE</scope>
    <source>
        <strain evidence="5">DH</strain>
    </source>
</reference>
<evidence type="ECO:0000256" key="1">
    <source>
        <dbReference type="RuleBase" id="RU365057"/>
    </source>
</evidence>
<keyword evidence="1" id="KW-0813">Transport</keyword>
<organism evidence="4 5">
    <name type="scientific">Giardia intestinalis</name>
    <name type="common">Giardia lamblia</name>
    <dbReference type="NCBI Taxonomy" id="5741"/>
    <lineage>
        <taxon>Eukaryota</taxon>
        <taxon>Metamonada</taxon>
        <taxon>Diplomonadida</taxon>
        <taxon>Hexamitidae</taxon>
        <taxon>Giardiinae</taxon>
        <taxon>Giardia</taxon>
    </lineage>
</organism>
<dbReference type="GO" id="GO:0015031">
    <property type="term" value="P:protein transport"/>
    <property type="evidence" value="ECO:0007669"/>
    <property type="project" value="UniProtKB-KW"/>
</dbReference>
<comment type="similarity">
    <text evidence="1">Belongs to the SDA1 family.</text>
</comment>
<keyword evidence="1" id="KW-0539">Nucleus</keyword>
<evidence type="ECO:0000256" key="2">
    <source>
        <dbReference type="SAM" id="MobiDB-lite"/>
    </source>
</evidence>
<dbReference type="GO" id="GO:0042273">
    <property type="term" value="P:ribosomal large subunit biogenesis"/>
    <property type="evidence" value="ECO:0007669"/>
    <property type="project" value="UniProtKB-UniRule"/>
</dbReference>
<name>V6T876_GIAIN</name>
<dbReference type="PANTHER" id="PTHR12730">
    <property type="entry name" value="HSDA/SDA1-RELATED"/>
    <property type="match status" value="1"/>
</dbReference>
<dbReference type="Proteomes" id="UP000018320">
    <property type="component" value="Unassembled WGS sequence"/>
</dbReference>
<dbReference type="AlphaFoldDB" id="V6T876"/>
<comment type="subcellular location">
    <subcellularLocation>
        <location evidence="1">Nucleus</location>
        <location evidence="1">Nucleolus</location>
    </subcellularLocation>
</comment>
<dbReference type="VEuPathDB" id="GiardiaDB:QR46_4441"/>
<dbReference type="InterPro" id="IPR016024">
    <property type="entry name" value="ARM-type_fold"/>
</dbReference>
<keyword evidence="1" id="KW-0653">Protein transport</keyword>
<reference evidence="4 5" key="2">
    <citation type="journal article" date="2013" name="Genome Biol. Evol.">
        <title>Genome sequencing of Giardia lamblia genotypes A2 and B isolates (DH and GS) and comparative analysis with the genomes of genotypes A1 and E (WB and Pig).</title>
        <authorList>
            <person name="Adam R.D."/>
            <person name="Dahlstrom E.W."/>
            <person name="Martens C.A."/>
            <person name="Bruno D.P."/>
            <person name="Barbian K.D."/>
            <person name="Ricklefs S.M."/>
            <person name="Hernandez M.M."/>
            <person name="Narla N.P."/>
            <person name="Patel R.B."/>
            <person name="Porcella S.F."/>
            <person name="Nash T.E."/>
        </authorList>
    </citation>
    <scope>NUCLEOTIDE SEQUENCE [LARGE SCALE GENOMIC DNA]</scope>
    <source>
        <strain evidence="4 5">DH</strain>
    </source>
</reference>
<feature type="region of interest" description="Disordered" evidence="2">
    <location>
        <begin position="503"/>
        <end position="538"/>
    </location>
</feature>
<feature type="region of interest" description="Disordered" evidence="2">
    <location>
        <begin position="658"/>
        <end position="695"/>
    </location>
</feature>
<proteinExistence type="inferred from homology"/>
<comment type="function">
    <text evidence="1">Required for 60S pre-ribosomal subunits export to the cytoplasm.</text>
</comment>
<feature type="domain" description="SDA1 N-terminal" evidence="3">
    <location>
        <begin position="63"/>
        <end position="438"/>
    </location>
</feature>
<evidence type="ECO:0000313" key="5">
    <source>
        <dbReference type="Proteomes" id="UP000018320"/>
    </source>
</evidence>
<feature type="region of interest" description="Disordered" evidence="2">
    <location>
        <begin position="827"/>
        <end position="863"/>
    </location>
</feature>
<evidence type="ECO:0000313" key="4">
    <source>
        <dbReference type="EMBL" id="ESU35088.1"/>
    </source>
</evidence>
<dbReference type="GO" id="GO:0000055">
    <property type="term" value="P:ribosomal large subunit export from nucleus"/>
    <property type="evidence" value="ECO:0007669"/>
    <property type="project" value="UniProtKB-UniRule"/>
</dbReference>
<protein>
    <recommendedName>
        <fullName evidence="1">Protein SDA1</fullName>
    </recommendedName>
</protein>
<sequence length="863" mass="98027">MLLVDLASKACRDPTNYAEEVQKQLLVLRSQLELIQSSSSLTSEEEFVDLLNFTARLSGIAQYNAIYSSLIPILITFTESSALLLSPPLRQTLVQTLILFVKRGVLSLTDTNLLSLYCGLLRIHDKPIRQLVYSHLLNACIKLFKAGKTGASQKILSFFNMKMRDGNALLAFKLTQLCCDLYSKHAWENERTMSVILDSLLNSNDKRISLLVLHFLLLENTAAAKDSDEEEDDQGVTKDEKKEALKAKIRHLRAVSSFAGNQTKTHKTLAKAQKSLKNLMDENNEEKELTYAGSRHPYDNIRDPYVFIEKLCHKYLGRNTSFQLKLLTFEVTSKIIAHHSLEIQNYYRYYMKYLKPQQKDVIKILEYLVSSVHPAIFDEEVFAVMKVIAHEFIHSGSTDYIMTVGLNAIAEMAKRNPNALIASPSACELLNELASYSKEAVVARSYQNSKCKTTSKTRRGVMTAARCLLQFYREQAPDKLEARFQNRDSAQVVRQLKAIERLAQKGQVTEDEGEEDDGDDHGAEEMEELEELEELEDLEELEEFEELEDIEEFEETSSRDKTDTAQIMGDQKAVPKFGVPLSNKKIDSSDFSRRNIAKLLKETYSDDEGEEVAPSKHQLKKMKLERNKMGHILVNCKKRGLPIPECYFTRINELFGPIDEYGNPKEQDSEEEEDEGQNIDGDAIEPESGEPGKCIRIIRGKRGKKRAILVDAESADRSEADSSAGENDSNVPLQSRRLLTDEELARISEYVTPARMNEVDLESFLPRKKLTRAEKTVLAHSGRSANDHKGSRWAESIARKLESNKSLSNIQKQKTTKNMLMLLHSQRVRNKRARSGAEKDRIARSHTRNQKLGISKKATARRN</sequence>
<dbReference type="EMBL" id="AHGT01000101">
    <property type="protein sequence ID" value="ESU35088.1"/>
    <property type="molecule type" value="Genomic_DNA"/>
</dbReference>
<dbReference type="VEuPathDB" id="GiardiaDB:GL50803_0016299"/>
<feature type="compositionally biased region" description="Acidic residues" evidence="2">
    <location>
        <begin position="525"/>
        <end position="538"/>
    </location>
</feature>
<dbReference type="Pfam" id="PF08158">
    <property type="entry name" value="SDA1_HEAT"/>
    <property type="match status" value="1"/>
</dbReference>
<dbReference type="PANTHER" id="PTHR12730:SF0">
    <property type="entry name" value="PROTEIN SDA1 HOMOLOG"/>
    <property type="match status" value="1"/>
</dbReference>
<feature type="compositionally biased region" description="Acidic residues" evidence="2">
    <location>
        <begin position="509"/>
        <end position="519"/>
    </location>
</feature>
<evidence type="ECO:0000259" key="3">
    <source>
        <dbReference type="Pfam" id="PF08158"/>
    </source>
</evidence>
<dbReference type="GO" id="GO:0005730">
    <property type="term" value="C:nucleolus"/>
    <property type="evidence" value="ECO:0007669"/>
    <property type="project" value="UniProtKB-SubCell"/>
</dbReference>
<dbReference type="VEuPathDB" id="GiardiaDB:DHA2_16299"/>
<dbReference type="SUPFAM" id="SSF48371">
    <property type="entry name" value="ARM repeat"/>
    <property type="match status" value="1"/>
</dbReference>
<feature type="region of interest" description="Disordered" evidence="2">
    <location>
        <begin position="713"/>
        <end position="733"/>
    </location>
</feature>
<dbReference type="InterPro" id="IPR027312">
    <property type="entry name" value="Sda1"/>
</dbReference>
<accession>V6T876</accession>
<keyword evidence="1" id="KW-0690">Ribosome biogenesis</keyword>
<comment type="caution">
    <text evidence="4">The sequence shown here is derived from an EMBL/GenBank/DDBJ whole genome shotgun (WGS) entry which is preliminary data.</text>
</comment>